<feature type="domain" description="Disease resistance N-terminal" evidence="5">
    <location>
        <begin position="6"/>
        <end position="94"/>
    </location>
</feature>
<evidence type="ECO:0000256" key="4">
    <source>
        <dbReference type="SAM" id="Coils"/>
    </source>
</evidence>
<name>A0A7C9AA33_OPUST</name>
<evidence type="ECO:0000256" key="3">
    <source>
        <dbReference type="ARBA" id="ARBA00022821"/>
    </source>
</evidence>
<keyword evidence="4" id="KW-0175">Coiled coil</keyword>
<feature type="coiled-coil region" evidence="4">
    <location>
        <begin position="35"/>
        <end position="91"/>
    </location>
</feature>
<dbReference type="GO" id="GO:0000166">
    <property type="term" value="F:nucleotide binding"/>
    <property type="evidence" value="ECO:0007669"/>
    <property type="project" value="UniProtKB-KW"/>
</dbReference>
<organism evidence="6">
    <name type="scientific">Opuntia streptacantha</name>
    <name type="common">Prickly pear cactus</name>
    <name type="synonym">Opuntia cardona</name>
    <dbReference type="NCBI Taxonomy" id="393608"/>
    <lineage>
        <taxon>Eukaryota</taxon>
        <taxon>Viridiplantae</taxon>
        <taxon>Streptophyta</taxon>
        <taxon>Embryophyta</taxon>
        <taxon>Tracheophyta</taxon>
        <taxon>Spermatophyta</taxon>
        <taxon>Magnoliopsida</taxon>
        <taxon>eudicotyledons</taxon>
        <taxon>Gunneridae</taxon>
        <taxon>Pentapetalae</taxon>
        <taxon>Caryophyllales</taxon>
        <taxon>Cactineae</taxon>
        <taxon>Cactaceae</taxon>
        <taxon>Opuntioideae</taxon>
        <taxon>Opuntia</taxon>
    </lineage>
</organism>
<dbReference type="Pfam" id="PF18052">
    <property type="entry name" value="Rx_N"/>
    <property type="match status" value="1"/>
</dbReference>
<reference evidence="6" key="2">
    <citation type="submission" date="2020-07" db="EMBL/GenBank/DDBJ databases">
        <authorList>
            <person name="Vera ALvarez R."/>
            <person name="Arias-Moreno D.M."/>
            <person name="Jimenez-Jacinto V."/>
            <person name="Jimenez-Bremont J.F."/>
            <person name="Swaminathan K."/>
            <person name="Moose S.P."/>
            <person name="Guerrero-Gonzalez M.L."/>
            <person name="Marino-Ramirez L."/>
            <person name="Landsman D."/>
            <person name="Rodriguez-Kessler M."/>
            <person name="Delgado-Sanchez P."/>
        </authorList>
    </citation>
    <scope>NUCLEOTIDE SEQUENCE</scope>
    <source>
        <tissue evidence="6">Cladode</tissue>
    </source>
</reference>
<keyword evidence="3" id="KW-0611">Plant defense</keyword>
<dbReference type="AlphaFoldDB" id="A0A7C9AA33"/>
<dbReference type="EMBL" id="GISG01219540">
    <property type="protein sequence ID" value="MBA4663179.1"/>
    <property type="molecule type" value="Transcribed_RNA"/>
</dbReference>
<dbReference type="InterPro" id="IPR041118">
    <property type="entry name" value="Rx_N"/>
</dbReference>
<evidence type="ECO:0000259" key="5">
    <source>
        <dbReference type="Pfam" id="PF18052"/>
    </source>
</evidence>
<accession>A0A7C9AA33</accession>
<dbReference type="GO" id="GO:0006952">
    <property type="term" value="P:defense response"/>
    <property type="evidence" value="ECO:0007669"/>
    <property type="project" value="UniProtKB-KW"/>
</dbReference>
<proteinExistence type="predicted"/>
<evidence type="ECO:0000256" key="2">
    <source>
        <dbReference type="ARBA" id="ARBA00022741"/>
    </source>
</evidence>
<reference evidence="6" key="1">
    <citation type="journal article" date="2013" name="J. Plant Res.">
        <title>Effect of fungi and light on seed germination of three Opuntia species from semiarid lands of central Mexico.</title>
        <authorList>
            <person name="Delgado-Sanchez P."/>
            <person name="Jimenez-Bremont J.F."/>
            <person name="Guerrero-Gonzalez Mde L."/>
            <person name="Flores J."/>
        </authorList>
    </citation>
    <scope>NUCLEOTIDE SEQUENCE</scope>
    <source>
        <tissue evidence="6">Cladode</tissue>
    </source>
</reference>
<keyword evidence="2" id="KW-0547">Nucleotide-binding</keyword>
<evidence type="ECO:0000313" key="6">
    <source>
        <dbReference type="EMBL" id="MBA4663179.1"/>
    </source>
</evidence>
<sequence>MAESIVSDLIGRLLEFLGQSAAEKIAPYFGGRGKLDDLKLTMKMMQARLYDAERRQEAEGGALIKEWLRQLKRVMCRLEDLLEELTIADEQAEPRVSSRLTKLGRKQV</sequence>
<keyword evidence="1" id="KW-0677">Repeat</keyword>
<protein>
    <recommendedName>
        <fullName evidence="5">Disease resistance N-terminal domain-containing protein</fullName>
    </recommendedName>
</protein>
<evidence type="ECO:0000256" key="1">
    <source>
        <dbReference type="ARBA" id="ARBA00022737"/>
    </source>
</evidence>
<dbReference type="Gene3D" id="1.20.5.4130">
    <property type="match status" value="1"/>
</dbReference>